<name>A0A8T0PY92_PANVG</name>
<protein>
    <submittedName>
        <fullName evidence="1">Uncharacterized protein</fullName>
    </submittedName>
</protein>
<organism evidence="1 2">
    <name type="scientific">Panicum virgatum</name>
    <name type="common">Blackwell switchgrass</name>
    <dbReference type="NCBI Taxonomy" id="38727"/>
    <lineage>
        <taxon>Eukaryota</taxon>
        <taxon>Viridiplantae</taxon>
        <taxon>Streptophyta</taxon>
        <taxon>Embryophyta</taxon>
        <taxon>Tracheophyta</taxon>
        <taxon>Spermatophyta</taxon>
        <taxon>Magnoliopsida</taxon>
        <taxon>Liliopsida</taxon>
        <taxon>Poales</taxon>
        <taxon>Poaceae</taxon>
        <taxon>PACMAD clade</taxon>
        <taxon>Panicoideae</taxon>
        <taxon>Panicodae</taxon>
        <taxon>Paniceae</taxon>
        <taxon>Panicinae</taxon>
        <taxon>Panicum</taxon>
        <taxon>Panicum sect. Hiantes</taxon>
    </lineage>
</organism>
<keyword evidence="2" id="KW-1185">Reference proteome</keyword>
<dbReference type="EMBL" id="CM029050">
    <property type="protein sequence ID" value="KAG2566620.1"/>
    <property type="molecule type" value="Genomic_DNA"/>
</dbReference>
<evidence type="ECO:0000313" key="1">
    <source>
        <dbReference type="EMBL" id="KAG2566620.1"/>
    </source>
</evidence>
<proteinExistence type="predicted"/>
<gene>
    <name evidence="1" type="ORF">PVAP13_7NG181617</name>
</gene>
<comment type="caution">
    <text evidence="1">The sequence shown here is derived from an EMBL/GenBank/DDBJ whole genome shotgun (WGS) entry which is preliminary data.</text>
</comment>
<evidence type="ECO:0000313" key="2">
    <source>
        <dbReference type="Proteomes" id="UP000823388"/>
    </source>
</evidence>
<accession>A0A8T0PY92</accession>
<sequence length="42" mass="4326">MFRGTPPVGEPYPGMVPGPQIPAYTGFYPDAGAGPSSSFRPA</sequence>
<dbReference type="AlphaFoldDB" id="A0A8T0PY92"/>
<reference evidence="1" key="1">
    <citation type="submission" date="2020-05" db="EMBL/GenBank/DDBJ databases">
        <title>WGS assembly of Panicum virgatum.</title>
        <authorList>
            <person name="Lovell J.T."/>
            <person name="Jenkins J."/>
            <person name="Shu S."/>
            <person name="Juenger T.E."/>
            <person name="Schmutz J."/>
        </authorList>
    </citation>
    <scope>NUCLEOTIDE SEQUENCE</scope>
    <source>
        <strain evidence="1">AP13</strain>
    </source>
</reference>
<dbReference type="Proteomes" id="UP000823388">
    <property type="component" value="Chromosome 7N"/>
</dbReference>